<dbReference type="EMBL" id="JAMSHJ010000001">
    <property type="protein sequence ID" value="KAI5448184.1"/>
    <property type="molecule type" value="Genomic_DNA"/>
</dbReference>
<evidence type="ECO:0000259" key="5">
    <source>
        <dbReference type="PROSITE" id="PS50927"/>
    </source>
</evidence>
<evidence type="ECO:0000256" key="4">
    <source>
        <dbReference type="SAM" id="SignalP"/>
    </source>
</evidence>
<dbReference type="InterPro" id="IPR001480">
    <property type="entry name" value="Bulb-type_lectin_dom"/>
</dbReference>
<evidence type="ECO:0000313" key="6">
    <source>
        <dbReference type="EMBL" id="KAI5448184.1"/>
    </source>
</evidence>
<proteinExistence type="predicted"/>
<dbReference type="Gramene" id="Psat01G0556000-T3">
    <property type="protein sequence ID" value="KAI5448184.1"/>
    <property type="gene ID" value="KIW84_015560"/>
</dbReference>
<evidence type="ECO:0000256" key="2">
    <source>
        <dbReference type="ARBA" id="ARBA00023157"/>
    </source>
</evidence>
<feature type="chain" id="PRO_5038854894" description="Bulb-type lectin domain-containing protein" evidence="4">
    <location>
        <begin position="22"/>
        <end position="323"/>
    </location>
</feature>
<dbReference type="SMART" id="SM00108">
    <property type="entry name" value="B_lectin"/>
    <property type="match status" value="1"/>
</dbReference>
<sequence>MRRGFFFLFFFLFLFITISTSTVTDTLTSTQILRTNQTLESLQGSFVLGFISGTYSNLYLAIWYKNIPDTVVWVANRDNPLQNSTDSFLKIADDGNIVLLNSSSLSNNNNIVWSSNQTNANNQVLVLQLLDTGNLVLRETNVNDPTKYLWQSFDYPTDTLLPTMNMGWNFDKKTEKHLTSWKITGKDPSSGDYSFKIDFHGLPEVFLRNDDSIIYRSGPWNGERFSGVPEMQPGTDSIVFSFSSNEHGVNYSFSIENKSIFSRLIVNSNGQLQRLTWVQSSKTWTTFWYAPKDQCDEYRECGPYGVCDSNASPVCECVKGFSP</sequence>
<protein>
    <recommendedName>
        <fullName evidence="5">Bulb-type lectin domain-containing protein</fullName>
    </recommendedName>
</protein>
<dbReference type="CDD" id="cd00028">
    <property type="entry name" value="B_lectin"/>
    <property type="match status" value="1"/>
</dbReference>
<evidence type="ECO:0000256" key="1">
    <source>
        <dbReference type="ARBA" id="ARBA00022729"/>
    </source>
</evidence>
<dbReference type="Pfam" id="PF00954">
    <property type="entry name" value="S_locus_glycop"/>
    <property type="match status" value="1"/>
</dbReference>
<keyword evidence="1 4" id="KW-0732">Signal</keyword>
<gene>
    <name evidence="6" type="ORF">KIW84_015560</name>
</gene>
<feature type="domain" description="Bulb-type lectin" evidence="5">
    <location>
        <begin position="24"/>
        <end position="150"/>
    </location>
</feature>
<feature type="non-terminal residue" evidence="6">
    <location>
        <position position="323"/>
    </location>
</feature>
<keyword evidence="7" id="KW-1185">Reference proteome</keyword>
<accession>A0A9D5BQN1</accession>
<evidence type="ECO:0000256" key="3">
    <source>
        <dbReference type="ARBA" id="ARBA00023180"/>
    </source>
</evidence>
<comment type="caution">
    <text evidence="6">The sequence shown here is derived from an EMBL/GenBank/DDBJ whole genome shotgun (WGS) entry which is preliminary data.</text>
</comment>
<dbReference type="InterPro" id="IPR036426">
    <property type="entry name" value="Bulb-type_lectin_dom_sf"/>
</dbReference>
<dbReference type="Proteomes" id="UP001058974">
    <property type="component" value="Chromosome 1"/>
</dbReference>
<feature type="signal peptide" evidence="4">
    <location>
        <begin position="1"/>
        <end position="21"/>
    </location>
</feature>
<dbReference type="PANTHER" id="PTHR32444">
    <property type="entry name" value="BULB-TYPE LECTIN DOMAIN-CONTAINING PROTEIN"/>
    <property type="match status" value="1"/>
</dbReference>
<name>A0A9D5BQN1_PEA</name>
<dbReference type="PANTHER" id="PTHR32444:SF89">
    <property type="entry name" value="S GLYCOPROTEIN"/>
    <property type="match status" value="1"/>
</dbReference>
<dbReference type="GO" id="GO:0048544">
    <property type="term" value="P:recognition of pollen"/>
    <property type="evidence" value="ECO:0007669"/>
    <property type="project" value="InterPro"/>
</dbReference>
<dbReference type="Gene3D" id="2.90.10.10">
    <property type="entry name" value="Bulb-type lectin domain"/>
    <property type="match status" value="1"/>
</dbReference>
<dbReference type="AlphaFoldDB" id="A0A9D5BQN1"/>
<keyword evidence="3" id="KW-0325">Glycoprotein</keyword>
<dbReference type="InterPro" id="IPR000858">
    <property type="entry name" value="S_locus_glycoprot_dom"/>
</dbReference>
<dbReference type="PROSITE" id="PS50927">
    <property type="entry name" value="BULB_LECTIN"/>
    <property type="match status" value="1"/>
</dbReference>
<organism evidence="6 7">
    <name type="scientific">Pisum sativum</name>
    <name type="common">Garden pea</name>
    <name type="synonym">Lathyrus oleraceus</name>
    <dbReference type="NCBI Taxonomy" id="3888"/>
    <lineage>
        <taxon>Eukaryota</taxon>
        <taxon>Viridiplantae</taxon>
        <taxon>Streptophyta</taxon>
        <taxon>Embryophyta</taxon>
        <taxon>Tracheophyta</taxon>
        <taxon>Spermatophyta</taxon>
        <taxon>Magnoliopsida</taxon>
        <taxon>eudicotyledons</taxon>
        <taxon>Gunneridae</taxon>
        <taxon>Pentapetalae</taxon>
        <taxon>rosids</taxon>
        <taxon>fabids</taxon>
        <taxon>Fabales</taxon>
        <taxon>Fabaceae</taxon>
        <taxon>Papilionoideae</taxon>
        <taxon>50 kb inversion clade</taxon>
        <taxon>NPAAA clade</taxon>
        <taxon>Hologalegina</taxon>
        <taxon>IRL clade</taxon>
        <taxon>Fabeae</taxon>
        <taxon>Lathyrus</taxon>
    </lineage>
</organism>
<keyword evidence="2" id="KW-1015">Disulfide bond</keyword>
<reference evidence="6 7" key="1">
    <citation type="journal article" date="2022" name="Nat. Genet.">
        <title>Improved pea reference genome and pan-genome highlight genomic features and evolutionary characteristics.</title>
        <authorList>
            <person name="Yang T."/>
            <person name="Liu R."/>
            <person name="Luo Y."/>
            <person name="Hu S."/>
            <person name="Wang D."/>
            <person name="Wang C."/>
            <person name="Pandey M.K."/>
            <person name="Ge S."/>
            <person name="Xu Q."/>
            <person name="Li N."/>
            <person name="Li G."/>
            <person name="Huang Y."/>
            <person name="Saxena R.K."/>
            <person name="Ji Y."/>
            <person name="Li M."/>
            <person name="Yan X."/>
            <person name="He Y."/>
            <person name="Liu Y."/>
            <person name="Wang X."/>
            <person name="Xiang C."/>
            <person name="Varshney R.K."/>
            <person name="Ding H."/>
            <person name="Gao S."/>
            <person name="Zong X."/>
        </authorList>
    </citation>
    <scope>NUCLEOTIDE SEQUENCE [LARGE SCALE GENOMIC DNA]</scope>
    <source>
        <strain evidence="6 7">cv. Zhongwan 6</strain>
    </source>
</reference>
<dbReference type="Pfam" id="PF01453">
    <property type="entry name" value="B_lectin"/>
    <property type="match status" value="1"/>
</dbReference>
<evidence type="ECO:0000313" key="7">
    <source>
        <dbReference type="Proteomes" id="UP001058974"/>
    </source>
</evidence>
<dbReference type="SUPFAM" id="SSF51110">
    <property type="entry name" value="alpha-D-mannose-specific plant lectins"/>
    <property type="match status" value="1"/>
</dbReference>